<name>A0A4P8MV82_9CAUD</name>
<organism evidence="1 2">
    <name type="scientific">Bacillus phage vB_BtS_B83</name>
    <dbReference type="NCBI Taxonomy" id="2565501"/>
    <lineage>
        <taxon>Viruses</taxon>
        <taxon>Duplodnaviria</taxon>
        <taxon>Heunggongvirae</taxon>
        <taxon>Uroviricota</taxon>
        <taxon>Caudoviricetes</taxon>
        <taxon>Skryabinvirinae</taxon>
        <taxon>Pushchinovirus</taxon>
        <taxon>Pushchinovirus B83</taxon>
    </lineage>
</organism>
<evidence type="ECO:0000313" key="1">
    <source>
        <dbReference type="EMBL" id="QCQ57832.1"/>
    </source>
</evidence>
<reference evidence="1 2" key="1">
    <citation type="submission" date="2019-04" db="EMBL/GenBank/DDBJ databases">
        <title>Bacillus phage vB_BtS_B83 previously designated as a plasmid may represent new Siphoviridae genus.</title>
        <authorList>
            <person name="Piligrimova E."/>
            <person name="Kazantseva O."/>
            <person name="Zagorodny V."/>
            <person name="Shadrin A."/>
        </authorList>
    </citation>
    <scope>NUCLEOTIDE SEQUENCE [LARGE SCALE GENOMIC DNA]</scope>
</reference>
<keyword evidence="2" id="KW-1185">Reference proteome</keyword>
<accession>A0A4P8MV82</accession>
<sequence>MYLPSDIKEGFKKVQYQFNRVLKPNKIVIWEENGMIYVAICKECQEKHADVIEKKRSKGCFQFVRETDEMSGCYLDYMHEEDEE</sequence>
<dbReference type="Proteomes" id="UP000302244">
    <property type="component" value="Segment"/>
</dbReference>
<evidence type="ECO:0000313" key="2">
    <source>
        <dbReference type="Proteomes" id="UP000302244"/>
    </source>
</evidence>
<protein>
    <submittedName>
        <fullName evidence="1">Uncharacterized protein</fullName>
    </submittedName>
</protein>
<gene>
    <name evidence="1" type="ORF">B83_gp53</name>
</gene>
<proteinExistence type="predicted"/>
<dbReference type="EMBL" id="MK759918">
    <property type="protein sequence ID" value="QCQ57832.1"/>
    <property type="molecule type" value="Genomic_DNA"/>
</dbReference>